<dbReference type="InterPro" id="IPR008962">
    <property type="entry name" value="PapD-like_sf"/>
</dbReference>
<dbReference type="PANTHER" id="PTHR30251">
    <property type="entry name" value="PILUS ASSEMBLY CHAPERONE"/>
    <property type="match status" value="1"/>
</dbReference>
<keyword evidence="4" id="KW-0732">Signal</keyword>
<evidence type="ECO:0000313" key="10">
    <source>
        <dbReference type="Proteomes" id="UP000182332"/>
    </source>
</evidence>
<keyword evidence="5" id="KW-0574">Periplasm</keyword>
<dbReference type="SUPFAM" id="SSF49354">
    <property type="entry name" value="PapD-like"/>
    <property type="match status" value="1"/>
</dbReference>
<comment type="similarity">
    <text evidence="2">Belongs to the periplasmic pilus chaperone family.</text>
</comment>
<dbReference type="GO" id="GO:0071555">
    <property type="term" value="P:cell wall organization"/>
    <property type="evidence" value="ECO:0007669"/>
    <property type="project" value="InterPro"/>
</dbReference>
<dbReference type="EMBL" id="FOHW01000006">
    <property type="protein sequence ID" value="SET08175.1"/>
    <property type="molecule type" value="Genomic_DNA"/>
</dbReference>
<dbReference type="Pfam" id="PF02753">
    <property type="entry name" value="PapD_C"/>
    <property type="match status" value="1"/>
</dbReference>
<name>A0A1I0BMI5_9PSED</name>
<evidence type="ECO:0000259" key="7">
    <source>
        <dbReference type="Pfam" id="PF00345"/>
    </source>
</evidence>
<evidence type="ECO:0000313" key="9">
    <source>
        <dbReference type="EMBL" id="SET08175.1"/>
    </source>
</evidence>
<dbReference type="InterPro" id="IPR036316">
    <property type="entry name" value="Pili_assmbl_chap_C_dom_sf"/>
</dbReference>
<dbReference type="PRINTS" id="PR00969">
    <property type="entry name" value="CHAPERONPILI"/>
</dbReference>
<dbReference type="Gene3D" id="2.60.40.10">
    <property type="entry name" value="Immunoglobulins"/>
    <property type="match status" value="2"/>
</dbReference>
<feature type="domain" description="Pili assembly chaperone N-terminal" evidence="7">
    <location>
        <begin position="42"/>
        <end position="155"/>
    </location>
</feature>
<dbReference type="FunFam" id="2.60.40.10:FF:000458">
    <property type="entry name" value="Molecular chaperone FimC"/>
    <property type="match status" value="1"/>
</dbReference>
<dbReference type="Proteomes" id="UP000182332">
    <property type="component" value="Unassembled WGS sequence"/>
</dbReference>
<dbReference type="InterPro" id="IPR001829">
    <property type="entry name" value="Pili_assmbl_chaperone_bac"/>
</dbReference>
<dbReference type="AlphaFoldDB" id="A0A1I0BMI5"/>
<dbReference type="PANTHER" id="PTHR30251:SF2">
    <property type="entry name" value="FIMBRIAL CHAPERONE YADV-RELATED"/>
    <property type="match status" value="1"/>
</dbReference>
<evidence type="ECO:0000259" key="8">
    <source>
        <dbReference type="Pfam" id="PF02753"/>
    </source>
</evidence>
<organism evidence="9 10">
    <name type="scientific">Pseudomonas graminis</name>
    <dbReference type="NCBI Taxonomy" id="158627"/>
    <lineage>
        <taxon>Bacteria</taxon>
        <taxon>Pseudomonadati</taxon>
        <taxon>Pseudomonadota</taxon>
        <taxon>Gammaproteobacteria</taxon>
        <taxon>Pseudomonadales</taxon>
        <taxon>Pseudomonadaceae</taxon>
        <taxon>Pseudomonas</taxon>
    </lineage>
</organism>
<evidence type="ECO:0000256" key="3">
    <source>
        <dbReference type="ARBA" id="ARBA00022558"/>
    </source>
</evidence>
<keyword evidence="3" id="KW-1029">Fimbrium biogenesis</keyword>
<evidence type="ECO:0000256" key="1">
    <source>
        <dbReference type="ARBA" id="ARBA00004418"/>
    </source>
</evidence>
<comment type="subcellular location">
    <subcellularLocation>
        <location evidence="1">Periplasm</location>
    </subcellularLocation>
</comment>
<dbReference type="InterPro" id="IPR016148">
    <property type="entry name" value="Pili_assmbl_chaperone_C"/>
</dbReference>
<accession>A0A1I0BMI5</accession>
<gene>
    <name evidence="9" type="ORF">SAMN05216197_10668</name>
</gene>
<proteinExistence type="inferred from homology"/>
<evidence type="ECO:0000256" key="2">
    <source>
        <dbReference type="ARBA" id="ARBA00007399"/>
    </source>
</evidence>
<dbReference type="InterPro" id="IPR050643">
    <property type="entry name" value="Periplasmic_pilus_chap"/>
</dbReference>
<keyword evidence="6" id="KW-0143">Chaperone</keyword>
<dbReference type="SUPFAM" id="SSF49584">
    <property type="entry name" value="Periplasmic chaperone C-domain"/>
    <property type="match status" value="1"/>
</dbReference>
<evidence type="ECO:0000256" key="5">
    <source>
        <dbReference type="ARBA" id="ARBA00022764"/>
    </source>
</evidence>
<feature type="domain" description="Pili assembly chaperone C-terminal" evidence="8">
    <location>
        <begin position="177"/>
        <end position="240"/>
    </location>
</feature>
<evidence type="ECO:0000256" key="4">
    <source>
        <dbReference type="ARBA" id="ARBA00022729"/>
    </source>
</evidence>
<protein>
    <submittedName>
        <fullName evidence="9">P pilus assembly protein, chaperone PapD</fullName>
    </submittedName>
</protein>
<dbReference type="InterPro" id="IPR016147">
    <property type="entry name" value="Pili_assmbl_chaperone_N"/>
</dbReference>
<dbReference type="GO" id="GO:0030288">
    <property type="term" value="C:outer membrane-bounded periplasmic space"/>
    <property type="evidence" value="ECO:0007669"/>
    <property type="project" value="InterPro"/>
</dbReference>
<reference evidence="9 10" key="1">
    <citation type="submission" date="2016-10" db="EMBL/GenBank/DDBJ databases">
        <authorList>
            <person name="de Groot N.N."/>
        </authorList>
    </citation>
    <scope>NUCLEOTIDE SEQUENCE [LARGE SCALE GENOMIC DNA]</scope>
    <source>
        <strain evidence="9 10">DSM 11363</strain>
    </source>
</reference>
<sequence>MARSPSWRVHLTAQDGLTMFPYFIRCSALWLGLLLAAPAQAGIVLNTTRVIYQATDKEVSLVVNNSGTADILAQSWLEAQSNAENLPFVVTPPLARMAGGARQMIRVIYAGEGLPEDRESVFWLNVQEIPQSAKDNQLQIAIRQRIKLFYRPAGLSDDPLEAAKNLQWRVHHGQLEVSNPTSYHVSMIQIDARQQGKTLFAADNRMLAPGQTVQLPLKQLASGHAVDLRFISINDFGAQEPYSAQVSGGQTTQAIKATSVITRTE</sequence>
<evidence type="ECO:0000256" key="6">
    <source>
        <dbReference type="ARBA" id="ARBA00023186"/>
    </source>
</evidence>
<dbReference type="InterPro" id="IPR013783">
    <property type="entry name" value="Ig-like_fold"/>
</dbReference>
<dbReference type="Pfam" id="PF00345">
    <property type="entry name" value="PapD_N"/>
    <property type="match status" value="1"/>
</dbReference>